<evidence type="ECO:0000256" key="3">
    <source>
        <dbReference type="ARBA" id="ARBA00015325"/>
    </source>
</evidence>
<dbReference type="Pfam" id="PF14849">
    <property type="entry name" value="YidC_periplas"/>
    <property type="match status" value="1"/>
</dbReference>
<feature type="non-terminal residue" evidence="13">
    <location>
        <position position="400"/>
    </location>
</feature>
<dbReference type="Pfam" id="PF02096">
    <property type="entry name" value="60KD_IMP"/>
    <property type="match status" value="1"/>
</dbReference>
<evidence type="ECO:0000256" key="8">
    <source>
        <dbReference type="ARBA" id="ARBA00033245"/>
    </source>
</evidence>
<dbReference type="Gene3D" id="2.70.98.90">
    <property type="match status" value="1"/>
</dbReference>
<reference evidence="13" key="1">
    <citation type="submission" date="2018-05" db="EMBL/GenBank/DDBJ databases">
        <authorList>
            <person name="Lanie J.A."/>
            <person name="Ng W.-L."/>
            <person name="Kazmierczak K.M."/>
            <person name="Andrzejewski T.M."/>
            <person name="Davidsen T.M."/>
            <person name="Wayne K.J."/>
            <person name="Tettelin H."/>
            <person name="Glass J.I."/>
            <person name="Rusch D."/>
            <person name="Podicherti R."/>
            <person name="Tsui H.-C.T."/>
            <person name="Winkler M.E."/>
        </authorList>
    </citation>
    <scope>NUCLEOTIDE SEQUENCE</scope>
</reference>
<comment type="subcellular location">
    <subcellularLocation>
        <location evidence="1">Cell membrane</location>
        <topology evidence="1">Multi-pass membrane protein</topology>
    </subcellularLocation>
</comment>
<evidence type="ECO:0000259" key="12">
    <source>
        <dbReference type="Pfam" id="PF14849"/>
    </source>
</evidence>
<proteinExistence type="inferred from homology"/>
<evidence type="ECO:0000256" key="1">
    <source>
        <dbReference type="ARBA" id="ARBA00004651"/>
    </source>
</evidence>
<evidence type="ECO:0000256" key="6">
    <source>
        <dbReference type="ARBA" id="ARBA00022927"/>
    </source>
</evidence>
<sequence length="400" mass="44584">MENRLLLAFVLSLGVFIGWGYVMSLIEGPLPPQVELEKQLAEVPPSINSGISQQIPSNVESKTRPSLPMSKIIGTTASNPDFPGEEATIKISTKFATYIFTNKGAMIKSILLTQHKTSAEEPIDLVDRKDNAILPLALESNNSQVTNILQNAYYQPSKLSMELSEAQPTGKLKMQLKHSSGLEVIREFNFRYDDFMVDVETQIKAPTFASQNLSYNVLYGPGMGGKVTSQTDYIVFSGATTFANNERLETPAEDIVNEVIHRGDIAWTSFQNKYFGTALIPKEGVKAAIVKKYGDNVYVGLKMESVQSSASSSHILYAGTKELQVLEKSGHKLVRLMDYGWFGNKFAFLVKPLLKALQYFYDIFKNYGWAIIFVTIIIKVIFAPLTHKSFKSMKGMQKVQ</sequence>
<dbReference type="AlphaFoldDB" id="A0A382KRW2"/>
<evidence type="ECO:0000256" key="10">
    <source>
        <dbReference type="SAM" id="Phobius"/>
    </source>
</evidence>
<accession>A0A382KRW2</accession>
<keyword evidence="10" id="KW-1133">Transmembrane helix</keyword>
<evidence type="ECO:0000313" key="13">
    <source>
        <dbReference type="EMBL" id="SVC27220.1"/>
    </source>
</evidence>
<keyword evidence="7" id="KW-0143">Chaperone</keyword>
<feature type="domain" description="Membrane insertase YidC/Oxa/ALB C-terminal" evidence="11">
    <location>
        <begin position="367"/>
        <end position="400"/>
    </location>
</feature>
<evidence type="ECO:0000256" key="7">
    <source>
        <dbReference type="ARBA" id="ARBA00023186"/>
    </source>
</evidence>
<dbReference type="GO" id="GO:0005886">
    <property type="term" value="C:plasma membrane"/>
    <property type="evidence" value="ECO:0007669"/>
    <property type="project" value="UniProtKB-SubCell"/>
</dbReference>
<keyword evidence="4" id="KW-0813">Transport</keyword>
<evidence type="ECO:0000256" key="5">
    <source>
        <dbReference type="ARBA" id="ARBA00022475"/>
    </source>
</evidence>
<gene>
    <name evidence="13" type="ORF">METZ01_LOCUS280074</name>
</gene>
<dbReference type="InterPro" id="IPR028055">
    <property type="entry name" value="YidC/Oxa/ALB_C"/>
</dbReference>
<keyword evidence="10" id="KW-0812">Transmembrane</keyword>
<protein>
    <recommendedName>
        <fullName evidence="3">Membrane protein insertase YidC</fullName>
    </recommendedName>
    <alternativeName>
        <fullName evidence="9">Foldase YidC</fullName>
    </alternativeName>
    <alternativeName>
        <fullName evidence="8">Membrane integrase YidC</fullName>
    </alternativeName>
</protein>
<evidence type="ECO:0000259" key="11">
    <source>
        <dbReference type="Pfam" id="PF02096"/>
    </source>
</evidence>
<evidence type="ECO:0000256" key="4">
    <source>
        <dbReference type="ARBA" id="ARBA00022448"/>
    </source>
</evidence>
<dbReference type="GO" id="GO:0015031">
    <property type="term" value="P:protein transport"/>
    <property type="evidence" value="ECO:0007669"/>
    <property type="project" value="UniProtKB-KW"/>
</dbReference>
<name>A0A382KRW2_9ZZZZ</name>
<feature type="transmembrane region" description="Helical" evidence="10">
    <location>
        <begin position="367"/>
        <end position="386"/>
    </location>
</feature>
<dbReference type="CDD" id="cd19961">
    <property type="entry name" value="EcYidC-like_peri"/>
    <property type="match status" value="1"/>
</dbReference>
<evidence type="ECO:0000256" key="9">
    <source>
        <dbReference type="ARBA" id="ARBA00033342"/>
    </source>
</evidence>
<dbReference type="NCBIfam" id="TIGR03593">
    <property type="entry name" value="yidC_nterm"/>
    <property type="match status" value="1"/>
</dbReference>
<dbReference type="EMBL" id="UINC01082449">
    <property type="protein sequence ID" value="SVC27220.1"/>
    <property type="molecule type" value="Genomic_DNA"/>
</dbReference>
<keyword evidence="5" id="KW-1003">Cell membrane</keyword>
<comment type="similarity">
    <text evidence="2">Belongs to the OXA1/ALB3/YidC family. Type 1 subfamily.</text>
</comment>
<keyword evidence="10" id="KW-0472">Membrane</keyword>
<feature type="domain" description="Membrane insertase YidC N-terminal" evidence="12">
    <location>
        <begin position="89"/>
        <end position="355"/>
    </location>
</feature>
<dbReference type="InterPro" id="IPR038221">
    <property type="entry name" value="YidC_periplasmic_sf"/>
</dbReference>
<evidence type="ECO:0000256" key="2">
    <source>
        <dbReference type="ARBA" id="ARBA00010527"/>
    </source>
</evidence>
<dbReference type="InterPro" id="IPR028053">
    <property type="entry name" value="Membr_insert_YidC_N"/>
</dbReference>
<keyword evidence="6" id="KW-0653">Protein transport</keyword>
<organism evidence="13">
    <name type="scientific">marine metagenome</name>
    <dbReference type="NCBI Taxonomy" id="408172"/>
    <lineage>
        <taxon>unclassified sequences</taxon>
        <taxon>metagenomes</taxon>
        <taxon>ecological metagenomes</taxon>
    </lineage>
</organism>